<accession>A0A8X8ZPE8</accession>
<dbReference type="SUPFAM" id="SSF52540">
    <property type="entry name" value="P-loop containing nucleoside triphosphate hydrolases"/>
    <property type="match status" value="1"/>
</dbReference>
<dbReference type="GO" id="GO:0043138">
    <property type="term" value="F:3'-5' DNA helicase activity"/>
    <property type="evidence" value="ECO:0007669"/>
    <property type="project" value="TreeGrafter"/>
</dbReference>
<comment type="subcellular location">
    <subcellularLocation>
        <location evidence="1">Nucleus</location>
    </subcellularLocation>
</comment>
<dbReference type="PRINTS" id="PR01657">
    <property type="entry name" value="MCMFAMILY"/>
</dbReference>
<dbReference type="Proteomes" id="UP000298416">
    <property type="component" value="Unassembled WGS sequence"/>
</dbReference>
<sequence>MEEPVPGEVQVLLKSEQDPVSMRSLGAQYISKLVKISGIVIAASRTKAKATYVTLLCKNCKNVKLVPCRPGLGGAIVPRSCDHAPQAGEEPCPIDPWLVVPDKSKYVDQQTLKLQENPEDVPTGELPRNMLLSVDRHLVQTIVPGTRLTIMGIYSVFQAANSSASHKGAVAVRQPYIRVVGLEETSEANSRGPTNFSRDEIEEFKKFASETNAYKEICSKIAPSIFGHADVKKAVACLLFGGSRKTLPDGVRLRGDINVLLLGDPSTAKSQFLKFVEKTAPIAVYTSGKGSSAAGLTASVIRDNSTREFYLEGGAMVLADGGVVCIDEFDKMRSEDRVAIHEAMEQQTISIAKAGITTVLNSRTSVLAAANPPSGRYDDLKTAQDNIDLQTTILSRFDLIFIVKDIRMYAQDKNIASHIIKIHASADGTTSDTRTIKEDNWLKRYINYCRTECRPRLSESAASRLQESYVKIRQDMRKQANETGEATVIPITVRQLEAIVRLSEALAKMTLSHVANDNHVLEAIRLFNNSTMDAARSGLNQHINLTPEMANEIKQAETQIKRRMGIGSHISERRLIDELSRMGLNESIVGSKAIILLTISLVMAYDISDIFLNMVCACYRKGGSGSSSFSRVVSIDSLRSEDGSDIGAKPRNFVLQLEMAENNNMQFLARALLAYPWLGICFEYSLSLEFLYTLSGGVASSSDHGSKDSHLSVDIYDEAGIGGGASGIAGGLLHPYSPKVHYFAVKLLWHGADCWEESLSLLNIAEQALLNLVNQGKGEIVEDGDSVIVRRRGILRPAVNIKSMNIMSENAQNYLANCRLELIHEDAAQKLVPNLSLPLDVAFYMPEALNVDAQRYLKGLYVACENLANGVSTLGDMNKELNFYQKSIPSLLELSGDYDAVIICFGARAAFLPELSGKLPLRACRGIIAKLKLPDNMREEYPQHSPSILSDAWLAVHGARHMDLGSTWDWESRNYSMGVTADEASEAVKVLLPKACSVYPAIEKWDVTGTVGGLRGMPPVTANGSLPLLGCIDKYIDGSRSCKYWLFTGLGARGLLYHAWLGKLLVRAVLSCNEDLLPLELTSWKHKMHQ</sequence>
<dbReference type="GO" id="GO:0000347">
    <property type="term" value="C:THO complex"/>
    <property type="evidence" value="ECO:0007669"/>
    <property type="project" value="UniProtKB-ARBA"/>
</dbReference>
<keyword evidence="9 13" id="KW-0238">DNA-binding</keyword>
<evidence type="ECO:0000313" key="16">
    <source>
        <dbReference type="Proteomes" id="UP000298416"/>
    </source>
</evidence>
<dbReference type="Pfam" id="PF01266">
    <property type="entry name" value="DAO"/>
    <property type="match status" value="1"/>
</dbReference>
<dbReference type="InterPro" id="IPR054125">
    <property type="entry name" value="MCM5_C"/>
</dbReference>
<dbReference type="GO" id="GO:0017116">
    <property type="term" value="F:single-stranded DNA helicase activity"/>
    <property type="evidence" value="ECO:0007669"/>
    <property type="project" value="TreeGrafter"/>
</dbReference>
<dbReference type="InterPro" id="IPR036188">
    <property type="entry name" value="FAD/NAD-bd_sf"/>
</dbReference>
<comment type="catalytic activity">
    <reaction evidence="12">
        <text>ATP + H2O = ADP + phosphate + H(+)</text>
        <dbReference type="Rhea" id="RHEA:13065"/>
        <dbReference type="ChEBI" id="CHEBI:15377"/>
        <dbReference type="ChEBI" id="CHEBI:15378"/>
        <dbReference type="ChEBI" id="CHEBI:30616"/>
        <dbReference type="ChEBI" id="CHEBI:43474"/>
        <dbReference type="ChEBI" id="CHEBI:456216"/>
        <dbReference type="EC" id="3.6.4.12"/>
    </reaction>
</comment>
<evidence type="ECO:0000256" key="9">
    <source>
        <dbReference type="ARBA" id="ARBA00023125"/>
    </source>
</evidence>
<dbReference type="PRINTS" id="PR01661">
    <property type="entry name" value="MCMPROTEIN5"/>
</dbReference>
<name>A0A8X8ZPE8_SALSN</name>
<evidence type="ECO:0000256" key="13">
    <source>
        <dbReference type="RuleBase" id="RU004070"/>
    </source>
</evidence>
<reference evidence="15" key="1">
    <citation type="submission" date="2018-01" db="EMBL/GenBank/DDBJ databases">
        <authorList>
            <person name="Mao J.F."/>
        </authorList>
    </citation>
    <scope>NUCLEOTIDE SEQUENCE</scope>
    <source>
        <strain evidence="15">Huo1</strain>
        <tissue evidence="15">Leaf</tissue>
    </source>
</reference>
<evidence type="ECO:0000256" key="4">
    <source>
        <dbReference type="ARBA" id="ARBA00022705"/>
    </source>
</evidence>
<dbReference type="PANTHER" id="PTHR11630">
    <property type="entry name" value="DNA REPLICATION LICENSING FACTOR MCM FAMILY MEMBER"/>
    <property type="match status" value="1"/>
</dbReference>
<dbReference type="Pfam" id="PF17855">
    <property type="entry name" value="MCM_lid"/>
    <property type="match status" value="1"/>
</dbReference>
<evidence type="ECO:0000256" key="10">
    <source>
        <dbReference type="ARBA" id="ARBA00023242"/>
    </source>
</evidence>
<proteinExistence type="inferred from homology"/>
<dbReference type="PROSITE" id="PS50051">
    <property type="entry name" value="MCM_2"/>
    <property type="match status" value="1"/>
</dbReference>
<evidence type="ECO:0000313" key="15">
    <source>
        <dbReference type="EMBL" id="KAG6413042.1"/>
    </source>
</evidence>
<keyword evidence="7" id="KW-0347">Helicase</keyword>
<dbReference type="GO" id="GO:0006270">
    <property type="term" value="P:DNA replication initiation"/>
    <property type="evidence" value="ECO:0007669"/>
    <property type="project" value="InterPro"/>
</dbReference>
<comment type="caution">
    <text evidence="15">The sequence shown here is derived from an EMBL/GenBank/DDBJ whole genome shotgun (WGS) entry which is preliminary data.</text>
</comment>
<dbReference type="EC" id="3.6.4.12" evidence="3"/>
<evidence type="ECO:0000256" key="3">
    <source>
        <dbReference type="ARBA" id="ARBA00012551"/>
    </source>
</evidence>
<dbReference type="InterPro" id="IPR027417">
    <property type="entry name" value="P-loop_NTPase"/>
</dbReference>
<dbReference type="InterPro" id="IPR031327">
    <property type="entry name" value="MCM"/>
</dbReference>
<dbReference type="SUPFAM" id="SSF51905">
    <property type="entry name" value="FAD/NAD(P)-binding domain"/>
    <property type="match status" value="1"/>
</dbReference>
<keyword evidence="4" id="KW-0235">DNA replication</keyword>
<dbReference type="InterPro" id="IPR041562">
    <property type="entry name" value="MCM_lid"/>
</dbReference>
<gene>
    <name evidence="15" type="ORF">SASPL_125741</name>
</gene>
<dbReference type="GO" id="GO:0003697">
    <property type="term" value="F:single-stranded DNA binding"/>
    <property type="evidence" value="ECO:0007669"/>
    <property type="project" value="TreeGrafter"/>
</dbReference>
<evidence type="ECO:0000256" key="2">
    <source>
        <dbReference type="ARBA" id="ARBA00008010"/>
    </source>
</evidence>
<dbReference type="SMART" id="SM00350">
    <property type="entry name" value="MCM"/>
    <property type="match status" value="1"/>
</dbReference>
<dbReference type="PROSITE" id="PS00847">
    <property type="entry name" value="MCM_1"/>
    <property type="match status" value="1"/>
</dbReference>
<dbReference type="Pfam" id="PF00493">
    <property type="entry name" value="MCM"/>
    <property type="match status" value="1"/>
</dbReference>
<dbReference type="Gene3D" id="3.30.9.10">
    <property type="entry name" value="D-Amino Acid Oxidase, subunit A, domain 2"/>
    <property type="match status" value="1"/>
</dbReference>
<dbReference type="GO" id="GO:0005524">
    <property type="term" value="F:ATP binding"/>
    <property type="evidence" value="ECO:0007669"/>
    <property type="project" value="UniProtKB-KW"/>
</dbReference>
<evidence type="ECO:0000256" key="11">
    <source>
        <dbReference type="ARBA" id="ARBA00023306"/>
    </source>
</evidence>
<dbReference type="Gene3D" id="2.20.28.10">
    <property type="match status" value="1"/>
</dbReference>
<dbReference type="InterPro" id="IPR001208">
    <property type="entry name" value="MCM_dom"/>
</dbReference>
<keyword evidence="16" id="KW-1185">Reference proteome</keyword>
<keyword evidence="11" id="KW-0131">Cell cycle</keyword>
<evidence type="ECO:0000256" key="1">
    <source>
        <dbReference type="ARBA" id="ARBA00004123"/>
    </source>
</evidence>
<dbReference type="FunFam" id="2.20.28.10:FF:000005">
    <property type="entry name" value="DNA helicase"/>
    <property type="match status" value="1"/>
</dbReference>
<evidence type="ECO:0000256" key="5">
    <source>
        <dbReference type="ARBA" id="ARBA00022741"/>
    </source>
</evidence>
<dbReference type="CDD" id="cd17756">
    <property type="entry name" value="MCM5"/>
    <property type="match status" value="1"/>
</dbReference>
<dbReference type="Gene3D" id="3.50.50.60">
    <property type="entry name" value="FAD/NAD(P)-binding domain"/>
    <property type="match status" value="1"/>
</dbReference>
<dbReference type="Pfam" id="PF17207">
    <property type="entry name" value="MCM_OB"/>
    <property type="match status" value="1"/>
</dbReference>
<dbReference type="InterPro" id="IPR018525">
    <property type="entry name" value="MCM_CS"/>
</dbReference>
<dbReference type="InterPro" id="IPR033762">
    <property type="entry name" value="MCM_OB"/>
</dbReference>
<evidence type="ECO:0000256" key="7">
    <source>
        <dbReference type="ARBA" id="ARBA00022806"/>
    </source>
</evidence>
<dbReference type="EMBL" id="PNBA02000009">
    <property type="protein sequence ID" value="KAG6413042.1"/>
    <property type="molecule type" value="Genomic_DNA"/>
</dbReference>
<dbReference type="GO" id="GO:0042555">
    <property type="term" value="C:MCM complex"/>
    <property type="evidence" value="ECO:0007669"/>
    <property type="project" value="InterPro"/>
</dbReference>
<evidence type="ECO:0000256" key="6">
    <source>
        <dbReference type="ARBA" id="ARBA00022801"/>
    </source>
</evidence>
<reference evidence="15" key="2">
    <citation type="submission" date="2020-08" db="EMBL/GenBank/DDBJ databases">
        <title>Plant Genome Project.</title>
        <authorList>
            <person name="Zhang R.-G."/>
        </authorList>
    </citation>
    <scope>NUCLEOTIDE SEQUENCE</scope>
    <source>
        <strain evidence="15">Huo1</strain>
        <tissue evidence="15">Leaf</tissue>
    </source>
</reference>
<dbReference type="GO" id="GO:0000727">
    <property type="term" value="P:double-strand break repair via break-induced replication"/>
    <property type="evidence" value="ECO:0007669"/>
    <property type="project" value="TreeGrafter"/>
</dbReference>
<dbReference type="FunFam" id="3.40.50.300:FF:000929">
    <property type="entry name" value="DNA helicase"/>
    <property type="match status" value="1"/>
</dbReference>
<keyword evidence="5 13" id="KW-0547">Nucleotide-binding</keyword>
<comment type="similarity">
    <text evidence="2 13">Belongs to the MCM family.</text>
</comment>
<dbReference type="Pfam" id="PF21933">
    <property type="entry name" value="MCM5_C"/>
    <property type="match status" value="1"/>
</dbReference>
<evidence type="ECO:0000256" key="8">
    <source>
        <dbReference type="ARBA" id="ARBA00022840"/>
    </source>
</evidence>
<dbReference type="GO" id="GO:0003688">
    <property type="term" value="F:DNA replication origin binding"/>
    <property type="evidence" value="ECO:0007669"/>
    <property type="project" value="InterPro"/>
</dbReference>
<dbReference type="AlphaFoldDB" id="A0A8X8ZPE8"/>
<dbReference type="GO" id="GO:0016787">
    <property type="term" value="F:hydrolase activity"/>
    <property type="evidence" value="ECO:0007669"/>
    <property type="project" value="UniProtKB-KW"/>
</dbReference>
<evidence type="ECO:0000256" key="12">
    <source>
        <dbReference type="ARBA" id="ARBA00047995"/>
    </source>
</evidence>
<feature type="domain" description="MCM C-terminal AAA(+) ATPase" evidence="14">
    <location>
        <begin position="213"/>
        <end position="419"/>
    </location>
</feature>
<protein>
    <recommendedName>
        <fullName evidence="3">DNA helicase</fullName>
        <ecNumber evidence="3">3.6.4.12</ecNumber>
    </recommendedName>
</protein>
<organism evidence="15">
    <name type="scientific">Salvia splendens</name>
    <name type="common">Scarlet sage</name>
    <dbReference type="NCBI Taxonomy" id="180675"/>
    <lineage>
        <taxon>Eukaryota</taxon>
        <taxon>Viridiplantae</taxon>
        <taxon>Streptophyta</taxon>
        <taxon>Embryophyta</taxon>
        <taxon>Tracheophyta</taxon>
        <taxon>Spermatophyta</taxon>
        <taxon>Magnoliopsida</taxon>
        <taxon>eudicotyledons</taxon>
        <taxon>Gunneridae</taxon>
        <taxon>Pentapetalae</taxon>
        <taxon>asterids</taxon>
        <taxon>lamiids</taxon>
        <taxon>Lamiales</taxon>
        <taxon>Lamiaceae</taxon>
        <taxon>Nepetoideae</taxon>
        <taxon>Mentheae</taxon>
        <taxon>Salviinae</taxon>
        <taxon>Salvia</taxon>
        <taxon>Salvia subgen. Calosphace</taxon>
        <taxon>core Calosphace</taxon>
    </lineage>
</organism>
<dbReference type="InterPro" id="IPR006076">
    <property type="entry name" value="FAD-dep_OxRdtase"/>
</dbReference>
<keyword evidence="10" id="KW-0539">Nucleus</keyword>
<keyword evidence="8 13" id="KW-0067">ATP-binding</keyword>
<dbReference type="InterPro" id="IPR008048">
    <property type="entry name" value="MCM5"/>
</dbReference>
<dbReference type="Gene3D" id="3.40.50.300">
    <property type="entry name" value="P-loop containing nucleotide triphosphate hydrolases"/>
    <property type="match status" value="1"/>
</dbReference>
<dbReference type="Gene3D" id="2.40.50.140">
    <property type="entry name" value="Nucleic acid-binding proteins"/>
    <property type="match status" value="1"/>
</dbReference>
<dbReference type="SUPFAM" id="SSF50249">
    <property type="entry name" value="Nucleic acid-binding proteins"/>
    <property type="match status" value="1"/>
</dbReference>
<evidence type="ECO:0000259" key="14">
    <source>
        <dbReference type="PROSITE" id="PS50051"/>
    </source>
</evidence>
<dbReference type="PANTHER" id="PTHR11630:SF42">
    <property type="entry name" value="DNA REPLICATION LICENSING FACTOR MCM5"/>
    <property type="match status" value="1"/>
</dbReference>
<keyword evidence="6" id="KW-0378">Hydrolase</keyword>
<dbReference type="InterPro" id="IPR012340">
    <property type="entry name" value="NA-bd_OB-fold"/>
</dbReference>